<feature type="region of interest" description="Disordered" evidence="1">
    <location>
        <begin position="151"/>
        <end position="181"/>
    </location>
</feature>
<dbReference type="EMBL" id="MN740024">
    <property type="protein sequence ID" value="QHT84707.1"/>
    <property type="molecule type" value="Genomic_DNA"/>
</dbReference>
<reference evidence="2" key="1">
    <citation type="journal article" date="2020" name="Nature">
        <title>Giant virus diversity and host interactions through global metagenomics.</title>
        <authorList>
            <person name="Schulz F."/>
            <person name="Roux S."/>
            <person name="Paez-Espino D."/>
            <person name="Jungbluth S."/>
            <person name="Walsh D.A."/>
            <person name="Denef V.J."/>
            <person name="McMahon K.D."/>
            <person name="Konstantinidis K.T."/>
            <person name="Eloe-Fadrosh E.A."/>
            <person name="Kyrpides N.C."/>
            <person name="Woyke T."/>
        </authorList>
    </citation>
    <scope>NUCLEOTIDE SEQUENCE</scope>
    <source>
        <strain evidence="2">GVMAG-M-3300023184-177</strain>
    </source>
</reference>
<sequence>MDIEYKEKYLKYKIKYLELQDFIKKKKLVISTPIISTKSSFQVDMEKIGFKQSANYIYIKSYLDFTDEELLYIISDIRDIINKKKAYVYELENKLVSEYNFAMSAITDAEQDPLLDINDEEIKIKLKTSIKTMLEKFKSREEGYVYKLESSKKDDTSPFHYTAPSVNRTSGPSRYLTPFGS</sequence>
<protein>
    <submittedName>
        <fullName evidence="2">Uncharacterized protein</fullName>
    </submittedName>
</protein>
<proteinExistence type="predicted"/>
<accession>A0A6C0HWV9</accession>
<organism evidence="2">
    <name type="scientific">viral metagenome</name>
    <dbReference type="NCBI Taxonomy" id="1070528"/>
    <lineage>
        <taxon>unclassified sequences</taxon>
        <taxon>metagenomes</taxon>
        <taxon>organismal metagenomes</taxon>
    </lineage>
</organism>
<evidence type="ECO:0000256" key="1">
    <source>
        <dbReference type="SAM" id="MobiDB-lite"/>
    </source>
</evidence>
<name>A0A6C0HWV9_9ZZZZ</name>
<evidence type="ECO:0000313" key="2">
    <source>
        <dbReference type="EMBL" id="QHT84707.1"/>
    </source>
</evidence>
<dbReference type="AlphaFoldDB" id="A0A6C0HWV9"/>